<evidence type="ECO:0000256" key="1">
    <source>
        <dbReference type="SAM" id="MobiDB-lite"/>
    </source>
</evidence>
<comment type="caution">
    <text evidence="2">The sequence shown here is derived from an EMBL/GenBank/DDBJ whole genome shotgun (WGS) entry which is preliminary data.</text>
</comment>
<protein>
    <submittedName>
        <fullName evidence="2">Uncharacterized protein</fullName>
    </submittedName>
</protein>
<dbReference type="Proteomes" id="UP000193560">
    <property type="component" value="Unassembled WGS sequence"/>
</dbReference>
<name>A0A1X2IAF1_9FUNG</name>
<feature type="region of interest" description="Disordered" evidence="1">
    <location>
        <begin position="137"/>
        <end position="159"/>
    </location>
</feature>
<organism evidence="2 3">
    <name type="scientific">Absidia repens</name>
    <dbReference type="NCBI Taxonomy" id="90262"/>
    <lineage>
        <taxon>Eukaryota</taxon>
        <taxon>Fungi</taxon>
        <taxon>Fungi incertae sedis</taxon>
        <taxon>Mucoromycota</taxon>
        <taxon>Mucoromycotina</taxon>
        <taxon>Mucoromycetes</taxon>
        <taxon>Mucorales</taxon>
        <taxon>Cunninghamellaceae</taxon>
        <taxon>Absidia</taxon>
    </lineage>
</organism>
<feature type="compositionally biased region" description="Basic and acidic residues" evidence="1">
    <location>
        <begin position="150"/>
        <end position="159"/>
    </location>
</feature>
<proteinExistence type="predicted"/>
<keyword evidence="3" id="KW-1185">Reference proteome</keyword>
<sequence length="159" mass="18270">MINPGMKRFNTIRKRLDPPRRNGPPKKRRKDPRCVNSSDRRITVRIRPTPPSFDSAAARGSDRAVTFEFIDVADDVLDFGSDPYDDEDDNDNELVERVGHLFEGDIRVRRRSWTNAGRLLFPGLFMRTLLPVPTRRLTPKTTPMVPDPRLLPEDAHPPD</sequence>
<feature type="region of interest" description="Disordered" evidence="1">
    <location>
        <begin position="1"/>
        <end position="38"/>
    </location>
</feature>
<dbReference type="EMBL" id="MCGE01000018">
    <property type="protein sequence ID" value="ORZ12714.1"/>
    <property type="molecule type" value="Genomic_DNA"/>
</dbReference>
<evidence type="ECO:0000313" key="2">
    <source>
        <dbReference type="EMBL" id="ORZ12714.1"/>
    </source>
</evidence>
<accession>A0A1X2IAF1</accession>
<gene>
    <name evidence="2" type="ORF">BCR42DRAFT_75832</name>
</gene>
<reference evidence="2 3" key="1">
    <citation type="submission" date="2016-07" db="EMBL/GenBank/DDBJ databases">
        <title>Pervasive Adenine N6-methylation of Active Genes in Fungi.</title>
        <authorList>
            <consortium name="DOE Joint Genome Institute"/>
            <person name="Mondo S.J."/>
            <person name="Dannebaum R.O."/>
            <person name="Kuo R.C."/>
            <person name="Labutti K."/>
            <person name="Haridas S."/>
            <person name="Kuo A."/>
            <person name="Salamov A."/>
            <person name="Ahrendt S.R."/>
            <person name="Lipzen A."/>
            <person name="Sullivan W."/>
            <person name="Andreopoulos W.B."/>
            <person name="Clum A."/>
            <person name="Lindquist E."/>
            <person name="Daum C."/>
            <person name="Ramamoorthy G.K."/>
            <person name="Gryganskyi A."/>
            <person name="Culley D."/>
            <person name="Magnuson J.K."/>
            <person name="James T.Y."/>
            <person name="O'Malley M.A."/>
            <person name="Stajich J.E."/>
            <person name="Spatafora J.W."/>
            <person name="Visel A."/>
            <person name="Grigoriev I.V."/>
        </authorList>
    </citation>
    <scope>NUCLEOTIDE SEQUENCE [LARGE SCALE GENOMIC DNA]</scope>
    <source>
        <strain evidence="2 3">NRRL 1336</strain>
    </source>
</reference>
<evidence type="ECO:0000313" key="3">
    <source>
        <dbReference type="Proteomes" id="UP000193560"/>
    </source>
</evidence>
<dbReference type="AlphaFoldDB" id="A0A1X2IAF1"/>